<dbReference type="InterPro" id="IPR001851">
    <property type="entry name" value="ABC_transp_permease"/>
</dbReference>
<feature type="transmembrane region" description="Helical" evidence="9">
    <location>
        <begin position="258"/>
        <end position="278"/>
    </location>
</feature>
<evidence type="ECO:0000256" key="8">
    <source>
        <dbReference type="ARBA" id="ARBA00039381"/>
    </source>
</evidence>
<dbReference type="GO" id="GO:0005886">
    <property type="term" value="C:plasma membrane"/>
    <property type="evidence" value="ECO:0007669"/>
    <property type="project" value="UniProtKB-SubCell"/>
</dbReference>
<keyword evidence="4" id="KW-0997">Cell inner membrane</keyword>
<keyword evidence="3" id="KW-1003">Cell membrane</keyword>
<proteinExistence type="predicted"/>
<evidence type="ECO:0000256" key="4">
    <source>
        <dbReference type="ARBA" id="ARBA00022519"/>
    </source>
</evidence>
<evidence type="ECO:0000313" key="10">
    <source>
        <dbReference type="EMBL" id="ALV42013.1"/>
    </source>
</evidence>
<dbReference type="Pfam" id="PF02653">
    <property type="entry name" value="BPD_transp_2"/>
    <property type="match status" value="1"/>
</dbReference>
<keyword evidence="7 9" id="KW-0472">Membrane</keyword>
<dbReference type="EMBL" id="CP013747">
    <property type="protein sequence ID" value="ALV42013.1"/>
    <property type="molecule type" value="Genomic_DNA"/>
</dbReference>
<dbReference type="KEGG" id="psul:AU252_13290"/>
<gene>
    <name evidence="10" type="ORF">AU252_13290</name>
</gene>
<feature type="transmembrane region" description="Helical" evidence="9">
    <location>
        <begin position="290"/>
        <end position="307"/>
    </location>
</feature>
<feature type="transmembrane region" description="Helical" evidence="9">
    <location>
        <begin position="51"/>
        <end position="72"/>
    </location>
</feature>
<accession>A0A0U3QCA0</accession>
<reference evidence="10 11" key="1">
    <citation type="submission" date="2015-12" db="EMBL/GenBank/DDBJ databases">
        <authorList>
            <person name="Shamseldin A."/>
            <person name="Moawad H."/>
            <person name="Abd El-Rahim W.M."/>
            <person name="Sadowsky M.J."/>
        </authorList>
    </citation>
    <scope>NUCLEOTIDE SEQUENCE [LARGE SCALE GENOMIC DNA]</scope>
    <source>
        <strain evidence="10 11">Ar51</strain>
    </source>
</reference>
<dbReference type="STRING" id="121292.AU252_13290"/>
<evidence type="ECO:0000256" key="5">
    <source>
        <dbReference type="ARBA" id="ARBA00022692"/>
    </source>
</evidence>
<keyword evidence="2" id="KW-0813">Transport</keyword>
<feature type="transmembrane region" description="Helical" evidence="9">
    <location>
        <begin position="84"/>
        <end position="106"/>
    </location>
</feature>
<dbReference type="RefSeq" id="WP_058931137.1">
    <property type="nucleotide sequence ID" value="NZ_CP013747.1"/>
</dbReference>
<keyword evidence="6 9" id="KW-1133">Transmembrane helix</keyword>
<evidence type="ECO:0000256" key="6">
    <source>
        <dbReference type="ARBA" id="ARBA00022989"/>
    </source>
</evidence>
<name>A0A0U3QCA0_9MICC</name>
<protein>
    <recommendedName>
        <fullName evidence="8">Autoinducer 2 import system permease protein LsrD</fullName>
    </recommendedName>
</protein>
<feature type="transmembrane region" description="Helical" evidence="9">
    <location>
        <begin position="337"/>
        <end position="357"/>
    </location>
</feature>
<organism evidence="10">
    <name type="scientific">Pseudarthrobacter sulfonivorans</name>
    <dbReference type="NCBI Taxonomy" id="121292"/>
    <lineage>
        <taxon>Bacteria</taxon>
        <taxon>Bacillati</taxon>
        <taxon>Actinomycetota</taxon>
        <taxon>Actinomycetes</taxon>
        <taxon>Micrococcales</taxon>
        <taxon>Micrococcaceae</taxon>
        <taxon>Pseudarthrobacter</taxon>
    </lineage>
</organism>
<evidence type="ECO:0000313" key="11">
    <source>
        <dbReference type="Proteomes" id="UP000065151"/>
    </source>
</evidence>
<keyword evidence="5 9" id="KW-0812">Transmembrane</keyword>
<feature type="transmembrane region" description="Helical" evidence="9">
    <location>
        <begin position="206"/>
        <end position="227"/>
    </location>
</feature>
<evidence type="ECO:0000256" key="9">
    <source>
        <dbReference type="SAM" id="Phobius"/>
    </source>
</evidence>
<evidence type="ECO:0000256" key="3">
    <source>
        <dbReference type="ARBA" id="ARBA00022475"/>
    </source>
</evidence>
<dbReference type="CDD" id="cd06579">
    <property type="entry name" value="TM_PBP1_transp_AraH_like"/>
    <property type="match status" value="1"/>
</dbReference>
<dbReference type="PANTHER" id="PTHR32196">
    <property type="entry name" value="ABC TRANSPORTER PERMEASE PROTEIN YPHD-RELATED-RELATED"/>
    <property type="match status" value="1"/>
</dbReference>
<feature type="transmembrane region" description="Helical" evidence="9">
    <location>
        <begin position="113"/>
        <end position="129"/>
    </location>
</feature>
<feature type="transmembrane region" description="Helical" evidence="9">
    <location>
        <begin position="165"/>
        <end position="186"/>
    </location>
</feature>
<dbReference type="GO" id="GO:0022857">
    <property type="term" value="F:transmembrane transporter activity"/>
    <property type="evidence" value="ECO:0007669"/>
    <property type="project" value="InterPro"/>
</dbReference>
<evidence type="ECO:0000256" key="1">
    <source>
        <dbReference type="ARBA" id="ARBA00004651"/>
    </source>
</evidence>
<feature type="transmembrane region" description="Helical" evidence="9">
    <location>
        <begin position="135"/>
        <end position="158"/>
    </location>
</feature>
<dbReference type="PANTHER" id="PTHR32196:SF71">
    <property type="entry name" value="AUTOINDUCER 2 IMPORT SYSTEM PERMEASE PROTEIN LSRD"/>
    <property type="match status" value="1"/>
</dbReference>
<evidence type="ECO:0000256" key="7">
    <source>
        <dbReference type="ARBA" id="ARBA00023136"/>
    </source>
</evidence>
<dbReference type="Proteomes" id="UP000065151">
    <property type="component" value="Chromosome"/>
</dbReference>
<evidence type="ECO:0000256" key="2">
    <source>
        <dbReference type="ARBA" id="ARBA00022448"/>
    </source>
</evidence>
<sequence>MSPQDTGTDQHVLTAPLETGAITKVRRLADNQPVTTAEKFKDYIRYTRGRGALEIGAILAVVIIGFVIASIASPAFPFLSANNLSGVISQSIPVLAILAIGVGILMIAGEFDLSLGASIGFSSITFIHVSNSFGWGWGVLAAIAAATGIALINGLIVVITGIPSFIATLGMAFFWTGASIFINGTAPALLRKGKDEALVTLFAGDFGFFRSQLVWMIVVGVVAWFFLHRHKLGNHIFAVGGNASAARAISINPLKVKLLSYALFGAMVGLASILISVRTSSMQPGSTEDYTLMAIAAAVVGGTSLLGGRGTIIGMIVGAALIRIIENGLILGKAPGFYIQLFVGLIIVVAAIFNKLMEGKAS</sequence>
<dbReference type="AlphaFoldDB" id="A0A0U3QCA0"/>
<comment type="subcellular location">
    <subcellularLocation>
        <location evidence="1">Cell membrane</location>
        <topology evidence="1">Multi-pass membrane protein</topology>
    </subcellularLocation>
</comment>